<dbReference type="InterPro" id="IPR051010">
    <property type="entry name" value="BCAA_transport"/>
</dbReference>
<feature type="domain" description="Leucine-binding protein" evidence="4">
    <location>
        <begin position="29"/>
        <end position="369"/>
    </location>
</feature>
<dbReference type="Gene3D" id="3.40.50.2300">
    <property type="match status" value="2"/>
</dbReference>
<keyword evidence="2 3" id="KW-0732">Signal</keyword>
<dbReference type="OrthoDB" id="9794229at2"/>
<dbReference type="SUPFAM" id="SSF53822">
    <property type="entry name" value="Periplasmic binding protein-like I"/>
    <property type="match status" value="1"/>
</dbReference>
<comment type="caution">
    <text evidence="5">The sequence shown here is derived from an EMBL/GenBank/DDBJ whole genome shotgun (WGS) entry which is preliminary data.</text>
</comment>
<evidence type="ECO:0000259" key="4">
    <source>
        <dbReference type="Pfam" id="PF13458"/>
    </source>
</evidence>
<keyword evidence="6" id="KW-1185">Reference proteome</keyword>
<accession>A0A3S2VXQ5</accession>
<evidence type="ECO:0000313" key="6">
    <source>
        <dbReference type="Proteomes" id="UP000288178"/>
    </source>
</evidence>
<dbReference type="AlphaFoldDB" id="A0A3S2VXQ5"/>
<gene>
    <name evidence="5" type="ORF">ENE75_07020</name>
</gene>
<dbReference type="RefSeq" id="WP_128197227.1">
    <property type="nucleotide sequence ID" value="NZ_SACT01000002.1"/>
</dbReference>
<evidence type="ECO:0000256" key="1">
    <source>
        <dbReference type="ARBA" id="ARBA00010062"/>
    </source>
</evidence>
<dbReference type="PANTHER" id="PTHR30483:SF6">
    <property type="entry name" value="PERIPLASMIC BINDING PROTEIN OF ABC TRANSPORTER FOR NATURAL AMINO ACIDS"/>
    <property type="match status" value="1"/>
</dbReference>
<proteinExistence type="inferred from homology"/>
<comment type="similarity">
    <text evidence="1">Belongs to the leucine-binding protein family.</text>
</comment>
<organism evidence="5 6">
    <name type="scientific">Rubrivivax albus</name>
    <dbReference type="NCBI Taxonomy" id="2499835"/>
    <lineage>
        <taxon>Bacteria</taxon>
        <taxon>Pseudomonadati</taxon>
        <taxon>Pseudomonadota</taxon>
        <taxon>Betaproteobacteria</taxon>
        <taxon>Burkholderiales</taxon>
        <taxon>Sphaerotilaceae</taxon>
        <taxon>Rubrivivax</taxon>
    </lineage>
</organism>
<feature type="chain" id="PRO_5018784138" evidence="3">
    <location>
        <begin position="27"/>
        <end position="398"/>
    </location>
</feature>
<reference evidence="5 6" key="1">
    <citation type="submission" date="2019-01" db="EMBL/GenBank/DDBJ databases">
        <authorList>
            <person name="Chen W.-M."/>
        </authorList>
    </citation>
    <scope>NUCLEOTIDE SEQUENCE [LARGE SCALE GENOMIC DNA]</scope>
    <source>
        <strain evidence="5 6">ICH-3</strain>
    </source>
</reference>
<sequence>MQRRQTLTHLAAATVAALALPLAAQAAGEIRIAHVHSLTGPLEAYGKQTTTGFMMGLDYATGGTMMVAGKKLVVIEKDDQGKPDLGKSLLAAAYADDKADIAVGPTSSGVALAMLPVAEEYKKILLVEPAVADSITGEKWNKYIFRTGRNSSQDAIANAAALDQAGISIATLAQDYAFGRDGVKAFKEAVKKAKIVHEEYLPTTTTDFTAGAQRIIDALKDKPGRKIIWIIWAGGGGNPFKIADLDLKRYGIEIATGGNILPAMAAYKQFPGMEGATYYYFGIPKNPVNEWLVSNHYSKFKSPPDFFTAGGMSAAIAVVEALKKTGGDTNTNKLIKTMEGMSFMTPKGQMTFRKEDHQAMQDMYHFRIKVDPAFPWGVPELVREIKASEMNIPIRNQR</sequence>
<evidence type="ECO:0000256" key="2">
    <source>
        <dbReference type="ARBA" id="ARBA00022729"/>
    </source>
</evidence>
<dbReference type="Proteomes" id="UP000288178">
    <property type="component" value="Unassembled WGS sequence"/>
</dbReference>
<name>A0A3S2VXQ5_9BURK</name>
<dbReference type="InterPro" id="IPR028081">
    <property type="entry name" value="Leu-bd"/>
</dbReference>
<dbReference type="CDD" id="cd06328">
    <property type="entry name" value="PBP1_SBP-like"/>
    <property type="match status" value="1"/>
</dbReference>
<dbReference type="Pfam" id="PF13458">
    <property type="entry name" value="Peripla_BP_6"/>
    <property type="match status" value="1"/>
</dbReference>
<dbReference type="PANTHER" id="PTHR30483">
    <property type="entry name" value="LEUCINE-SPECIFIC-BINDING PROTEIN"/>
    <property type="match status" value="1"/>
</dbReference>
<evidence type="ECO:0000313" key="5">
    <source>
        <dbReference type="EMBL" id="RVT52202.1"/>
    </source>
</evidence>
<dbReference type="EMBL" id="SACT01000002">
    <property type="protein sequence ID" value="RVT52202.1"/>
    <property type="molecule type" value="Genomic_DNA"/>
</dbReference>
<feature type="signal peptide" evidence="3">
    <location>
        <begin position="1"/>
        <end position="26"/>
    </location>
</feature>
<dbReference type="InterPro" id="IPR028082">
    <property type="entry name" value="Peripla_BP_I"/>
</dbReference>
<evidence type="ECO:0000256" key="3">
    <source>
        <dbReference type="SAM" id="SignalP"/>
    </source>
</evidence>
<protein>
    <submittedName>
        <fullName evidence="5">ABC transporter permease</fullName>
    </submittedName>
</protein>